<evidence type="ECO:0000313" key="1">
    <source>
        <dbReference type="EMBL" id="KFF28306.1"/>
    </source>
</evidence>
<dbReference type="Proteomes" id="UP000028719">
    <property type="component" value="Unassembled WGS sequence"/>
</dbReference>
<organism evidence="1 2">
    <name type="scientific">Chryseobacterium vrystaatense</name>
    <dbReference type="NCBI Taxonomy" id="307480"/>
    <lineage>
        <taxon>Bacteria</taxon>
        <taxon>Pseudomonadati</taxon>
        <taxon>Bacteroidota</taxon>
        <taxon>Flavobacteriia</taxon>
        <taxon>Flavobacteriales</taxon>
        <taxon>Weeksellaceae</taxon>
        <taxon>Chryseobacterium group</taxon>
        <taxon>Chryseobacterium</taxon>
    </lineage>
</organism>
<protein>
    <submittedName>
        <fullName evidence="1">Uncharacterized protein</fullName>
    </submittedName>
</protein>
<gene>
    <name evidence="1" type="ORF">IW16_03585</name>
</gene>
<dbReference type="EMBL" id="JPRI01000001">
    <property type="protein sequence ID" value="KFF28306.1"/>
    <property type="molecule type" value="Genomic_DNA"/>
</dbReference>
<sequence length="203" mass="24241">MNGCPDIIRHYYSEEELKKVEEDFLARTKNNNYHALADQIFKKIEKKYFKHKILYISILDIFSAGCGMDRTDYSADNLRSRLKYKSFWDDRNFRKFVNIFPEKTIIPVPRGYDYAYKRFLEQINFKGIPQSKLDYRVVFNAKGNFVKTVTNKEVIIPESDFIQISLNMEEKNNKVEVLMGDLVYYFEFKNSEVTEIAKSDYYK</sequence>
<evidence type="ECO:0000313" key="2">
    <source>
        <dbReference type="Proteomes" id="UP000028719"/>
    </source>
</evidence>
<comment type="caution">
    <text evidence="1">The sequence shown here is derived from an EMBL/GenBank/DDBJ whole genome shotgun (WGS) entry which is preliminary data.</text>
</comment>
<reference evidence="1 2" key="1">
    <citation type="submission" date="2014-07" db="EMBL/GenBank/DDBJ databases">
        <title>Genome of Chryseobacterium vrystaatense LMG 22846.</title>
        <authorList>
            <person name="Pipes S.E."/>
            <person name="Stropko S.J."/>
            <person name="Newman J.D."/>
        </authorList>
    </citation>
    <scope>NUCLEOTIDE SEQUENCE [LARGE SCALE GENOMIC DNA]</scope>
    <source>
        <strain evidence="1 2">LMG 22846</strain>
    </source>
</reference>
<accession>A0ABR4UST7</accession>
<keyword evidence="2" id="KW-1185">Reference proteome</keyword>
<proteinExistence type="predicted"/>
<name>A0ABR4UST7_9FLAO</name>